<keyword evidence="7" id="KW-0969">Cilium</keyword>
<dbReference type="Gene3D" id="2.60.40.1120">
    <property type="entry name" value="Carboxypeptidase-like, regulatory domain"/>
    <property type="match status" value="1"/>
</dbReference>
<keyword evidence="2 4" id="KW-0472">Membrane</keyword>
<dbReference type="InterPro" id="IPR011659">
    <property type="entry name" value="WD40"/>
</dbReference>
<dbReference type="PANTHER" id="PTHR30329">
    <property type="entry name" value="STATOR ELEMENT OF FLAGELLAR MOTOR COMPLEX"/>
    <property type="match status" value="1"/>
</dbReference>
<dbReference type="InterPro" id="IPR011990">
    <property type="entry name" value="TPR-like_helical_dom_sf"/>
</dbReference>
<dbReference type="AlphaFoldDB" id="A0A4R4KEI4"/>
<dbReference type="Pfam" id="PF07676">
    <property type="entry name" value="PD40"/>
    <property type="match status" value="2"/>
</dbReference>
<dbReference type="GO" id="GO:0009279">
    <property type="term" value="C:cell outer membrane"/>
    <property type="evidence" value="ECO:0007669"/>
    <property type="project" value="UniProtKB-SubCell"/>
</dbReference>
<keyword evidence="7" id="KW-0966">Cell projection</keyword>
<dbReference type="RefSeq" id="WP_132117542.1">
    <property type="nucleotide sequence ID" value="NZ_SMJU01000006.1"/>
</dbReference>
<dbReference type="InterPro" id="IPR050330">
    <property type="entry name" value="Bact_OuterMem_StrucFunc"/>
</dbReference>
<dbReference type="Pfam" id="PF13620">
    <property type="entry name" value="CarboxypepD_reg"/>
    <property type="match status" value="1"/>
</dbReference>
<feature type="signal peptide" evidence="5">
    <location>
        <begin position="1"/>
        <end position="19"/>
    </location>
</feature>
<accession>A0A4R4KEI4</accession>
<keyword evidence="8" id="KW-1185">Reference proteome</keyword>
<evidence type="ECO:0000256" key="4">
    <source>
        <dbReference type="PROSITE-ProRule" id="PRU00473"/>
    </source>
</evidence>
<dbReference type="Gene3D" id="1.25.40.10">
    <property type="entry name" value="Tetratricopeptide repeat domain"/>
    <property type="match status" value="1"/>
</dbReference>
<keyword evidence="3" id="KW-0998">Cell outer membrane</keyword>
<dbReference type="Gene3D" id="3.30.1330.60">
    <property type="entry name" value="OmpA-like domain"/>
    <property type="match status" value="1"/>
</dbReference>
<comment type="caution">
    <text evidence="7">The sequence shown here is derived from an EMBL/GenBank/DDBJ whole genome shotgun (WGS) entry which is preliminary data.</text>
</comment>
<dbReference type="CDD" id="cd07185">
    <property type="entry name" value="OmpA_C-like"/>
    <property type="match status" value="1"/>
</dbReference>
<dbReference type="SUPFAM" id="SSF82171">
    <property type="entry name" value="DPP6 N-terminal domain-like"/>
    <property type="match status" value="1"/>
</dbReference>
<sequence>MKHVYILLLISILILPVSAQSILSQADNQYNSLAYLKASELYQKYLENKNLNENELLSGRAKLAYCYRQLKDTPNAENVFREMISSYGKDLPTEYSICYLYFAQALASNGKYKEAQDTYAKYSSIQEEDKRGVSFSKLYNNVGLLTKNSGSYKIEELTINSLAPDFSPMYYKEGLVFVSGRTEPLNIKRVFNWNDTPFLDLYFLSDLTKIKGKSASSLGGDIAPKSSVRKRKSVLGMDSYTALTSNDSRKVGFFTGSSYNTTMGYDERPLTDSEAFSKTLNSKYHEGPATFTRDGSRVIFTRNNYNNGEYKESQDGINKLKLYTSEIVNGSWGPSKELPFNSDDYSTGHPTLNFDNTLLYFASDRPGGFGGTDIYLSRFENGTWSEPVNLGPEVNTKGNEMFPFVDNNGNLYFSSDGRPGLGDLDIFFAAMEGPAKPKKSLNLGAPINSNKDDFGIITDTERTVGYFSSNRKNGGKDDDIFRFRREGPMYACRDLTILVYDEKTKMPLTNSLVQIENKNSSENIRQLRTDSSGNVMLCLAAENDFMLIASNEGFQNNTIGFSTSAFEDDRPTLLEIPLKKIEVEDELSADAGTEVKGVVLSQNTNAPVAGVKVFIKDETDGTVQEVLTGAAGEYTFKAIPGHNYSIDGELKDYGTFGKKIVGYTPEKDIDLSLLMFEKGAVINIENIYYDLDKWDIRPDAAFELNKVVDVMEKYPSMKIELGSHTDSRASARYNKTLSNNRAKSAKQYLVSKGISEKRIISKGYGESKLTNSCGDQADCTDEEHQKNRRTEIKVLNLK</sequence>
<dbReference type="PANTHER" id="PTHR30329:SF21">
    <property type="entry name" value="LIPOPROTEIN YIAD-RELATED"/>
    <property type="match status" value="1"/>
</dbReference>
<dbReference type="InterPro" id="IPR036737">
    <property type="entry name" value="OmpA-like_sf"/>
</dbReference>
<protein>
    <submittedName>
        <fullName evidence="7">Flagellar motor protein MotB</fullName>
    </submittedName>
</protein>
<evidence type="ECO:0000259" key="6">
    <source>
        <dbReference type="PROSITE" id="PS51123"/>
    </source>
</evidence>
<evidence type="ECO:0000256" key="1">
    <source>
        <dbReference type="ARBA" id="ARBA00004442"/>
    </source>
</evidence>
<comment type="subcellular location">
    <subcellularLocation>
        <location evidence="1">Cell outer membrane</location>
    </subcellularLocation>
</comment>
<evidence type="ECO:0000256" key="3">
    <source>
        <dbReference type="ARBA" id="ARBA00023237"/>
    </source>
</evidence>
<dbReference type="Proteomes" id="UP000295706">
    <property type="component" value="Unassembled WGS sequence"/>
</dbReference>
<keyword evidence="5" id="KW-0732">Signal</keyword>
<proteinExistence type="predicted"/>
<dbReference type="PROSITE" id="PS51123">
    <property type="entry name" value="OMPA_2"/>
    <property type="match status" value="1"/>
</dbReference>
<name>A0A4R4KEI4_9BACT</name>
<evidence type="ECO:0000313" key="8">
    <source>
        <dbReference type="Proteomes" id="UP000295706"/>
    </source>
</evidence>
<dbReference type="InterPro" id="IPR008969">
    <property type="entry name" value="CarboxyPept-like_regulatory"/>
</dbReference>
<keyword evidence="7" id="KW-0282">Flagellum</keyword>
<dbReference type="InterPro" id="IPR006664">
    <property type="entry name" value="OMP_bac"/>
</dbReference>
<dbReference type="SUPFAM" id="SSF48452">
    <property type="entry name" value="TPR-like"/>
    <property type="match status" value="1"/>
</dbReference>
<organism evidence="7 8">
    <name type="scientific">Arundinibacter roseus</name>
    <dbReference type="NCBI Taxonomy" id="2070510"/>
    <lineage>
        <taxon>Bacteria</taxon>
        <taxon>Pseudomonadati</taxon>
        <taxon>Bacteroidota</taxon>
        <taxon>Cytophagia</taxon>
        <taxon>Cytophagales</taxon>
        <taxon>Spirosomataceae</taxon>
        <taxon>Arundinibacter</taxon>
    </lineage>
</organism>
<dbReference type="SUPFAM" id="SSF103088">
    <property type="entry name" value="OmpA-like"/>
    <property type="match status" value="1"/>
</dbReference>
<gene>
    <name evidence="7" type="ORF">EZE20_11135</name>
</gene>
<dbReference type="InterPro" id="IPR006665">
    <property type="entry name" value="OmpA-like"/>
</dbReference>
<dbReference type="SUPFAM" id="SSF49464">
    <property type="entry name" value="Carboxypeptidase regulatory domain-like"/>
    <property type="match status" value="1"/>
</dbReference>
<feature type="domain" description="OmpA-like" evidence="6">
    <location>
        <begin position="676"/>
        <end position="798"/>
    </location>
</feature>
<dbReference type="EMBL" id="SMJU01000006">
    <property type="protein sequence ID" value="TDB65252.1"/>
    <property type="molecule type" value="Genomic_DNA"/>
</dbReference>
<evidence type="ECO:0000256" key="5">
    <source>
        <dbReference type="SAM" id="SignalP"/>
    </source>
</evidence>
<evidence type="ECO:0000256" key="2">
    <source>
        <dbReference type="ARBA" id="ARBA00023136"/>
    </source>
</evidence>
<dbReference type="PRINTS" id="PR01021">
    <property type="entry name" value="OMPADOMAIN"/>
</dbReference>
<evidence type="ECO:0000313" key="7">
    <source>
        <dbReference type="EMBL" id="TDB65252.1"/>
    </source>
</evidence>
<dbReference type="Pfam" id="PF00691">
    <property type="entry name" value="OmpA"/>
    <property type="match status" value="1"/>
</dbReference>
<reference evidence="7 8" key="1">
    <citation type="submission" date="2019-02" db="EMBL/GenBank/DDBJ databases">
        <title>Arundinibacter roseus gen. nov., sp. nov., a new member of the family Cytophagaceae.</title>
        <authorList>
            <person name="Szuroczki S."/>
            <person name="Khayer B."/>
            <person name="Sproer C."/>
            <person name="Toumi M."/>
            <person name="Szabo A."/>
            <person name="Felfoldi T."/>
            <person name="Schumann P."/>
            <person name="Toth E."/>
        </authorList>
    </citation>
    <scope>NUCLEOTIDE SEQUENCE [LARGE SCALE GENOMIC DNA]</scope>
    <source>
        <strain evidence="7 8">DMA-k-7a</strain>
    </source>
</reference>
<dbReference type="OrthoDB" id="1488841at2"/>
<feature type="chain" id="PRO_5020555012" evidence="5">
    <location>
        <begin position="20"/>
        <end position="798"/>
    </location>
</feature>